<dbReference type="SMART" id="SM00034">
    <property type="entry name" value="CLECT"/>
    <property type="match status" value="1"/>
</dbReference>
<dbReference type="InterPro" id="IPR016186">
    <property type="entry name" value="C-type_lectin-like/link_sf"/>
</dbReference>
<protein>
    <submittedName>
        <fullName evidence="4">Uncharacterized protein LOC111116975</fullName>
    </submittedName>
</protein>
<proteinExistence type="predicted"/>
<dbReference type="SUPFAM" id="SSF56436">
    <property type="entry name" value="C-type lectin-like"/>
    <property type="match status" value="1"/>
</dbReference>
<reference evidence="4" key="1">
    <citation type="submission" date="2025-08" db="UniProtKB">
        <authorList>
            <consortium name="RefSeq"/>
        </authorList>
    </citation>
    <scope>IDENTIFICATION</scope>
    <source>
        <tissue evidence="4">Whole sample</tissue>
    </source>
</reference>
<keyword evidence="1" id="KW-0472">Membrane</keyword>
<sequence>MKPNTGREDNIIKYQLIFLFTSSLVFNVTAVSTNNRILFGTLLAGSALATSLYGDYTFNEFELTLLTTAVLILTFPRPSESVVKPCTNYPGYTDDPLLGCYRIYPPGEQLSHADAEKLCASDGGRLLLINSEAETLAFSEKMKEIDNTVAYAFIQGTRTGKDAPWTDNSGNPLPYLPASVGNSNEASNTKLVIVSDAFYAVDVSSRDRAFVLCEM</sequence>
<dbReference type="KEGG" id="cvn:111116975"/>
<dbReference type="InterPro" id="IPR016187">
    <property type="entry name" value="CTDL_fold"/>
</dbReference>
<evidence type="ECO:0000256" key="1">
    <source>
        <dbReference type="SAM" id="Phobius"/>
    </source>
</evidence>
<dbReference type="CDD" id="cd00037">
    <property type="entry name" value="CLECT"/>
    <property type="match status" value="1"/>
</dbReference>
<dbReference type="RefSeq" id="XP_022311740.1">
    <property type="nucleotide sequence ID" value="XM_022456032.1"/>
</dbReference>
<gene>
    <name evidence="4" type="primary">LOC111116975</name>
</gene>
<evidence type="ECO:0000313" key="4">
    <source>
        <dbReference type="RefSeq" id="XP_022311740.1"/>
    </source>
</evidence>
<dbReference type="AlphaFoldDB" id="A0A8B8C7Y2"/>
<evidence type="ECO:0000313" key="3">
    <source>
        <dbReference type="Proteomes" id="UP000694844"/>
    </source>
</evidence>
<accession>A0A8B8C7Y2</accession>
<feature type="transmembrane region" description="Helical" evidence="1">
    <location>
        <begin position="12"/>
        <end position="31"/>
    </location>
</feature>
<organism evidence="3 4">
    <name type="scientific">Crassostrea virginica</name>
    <name type="common">Eastern oyster</name>
    <dbReference type="NCBI Taxonomy" id="6565"/>
    <lineage>
        <taxon>Eukaryota</taxon>
        <taxon>Metazoa</taxon>
        <taxon>Spiralia</taxon>
        <taxon>Lophotrochozoa</taxon>
        <taxon>Mollusca</taxon>
        <taxon>Bivalvia</taxon>
        <taxon>Autobranchia</taxon>
        <taxon>Pteriomorphia</taxon>
        <taxon>Ostreida</taxon>
        <taxon>Ostreoidea</taxon>
        <taxon>Ostreidae</taxon>
        <taxon>Crassostrea</taxon>
    </lineage>
</organism>
<dbReference type="Gene3D" id="3.10.100.10">
    <property type="entry name" value="Mannose-Binding Protein A, subunit A"/>
    <property type="match status" value="1"/>
</dbReference>
<keyword evidence="1" id="KW-1133">Transmembrane helix</keyword>
<dbReference type="OrthoDB" id="7357196at2759"/>
<feature type="domain" description="C-type lectin" evidence="2">
    <location>
        <begin position="88"/>
        <end position="214"/>
    </location>
</feature>
<dbReference type="Proteomes" id="UP000694844">
    <property type="component" value="Chromosome 10"/>
</dbReference>
<name>A0A8B8C7Y2_CRAVI</name>
<evidence type="ECO:0000259" key="2">
    <source>
        <dbReference type="SMART" id="SM00034"/>
    </source>
</evidence>
<dbReference type="Pfam" id="PF00059">
    <property type="entry name" value="Lectin_C"/>
    <property type="match status" value="1"/>
</dbReference>
<dbReference type="GeneID" id="111116975"/>
<dbReference type="InterPro" id="IPR001304">
    <property type="entry name" value="C-type_lectin-like"/>
</dbReference>
<keyword evidence="3" id="KW-1185">Reference proteome</keyword>
<keyword evidence="1" id="KW-0812">Transmembrane</keyword>